<evidence type="ECO:0000313" key="2">
    <source>
        <dbReference type="Proteomes" id="UP001501920"/>
    </source>
</evidence>
<name>A0A3B4CZY7_PYGNA</name>
<dbReference type="STRING" id="42514.ENSPNAP00000017637"/>
<evidence type="ECO:0000313" key="1">
    <source>
        <dbReference type="Ensembl" id="ENSPNAP00000017637.1"/>
    </source>
</evidence>
<dbReference type="GeneTree" id="ENSGT00390000008551"/>
<dbReference type="OrthoDB" id="6605214at2759"/>
<reference evidence="1 2" key="1">
    <citation type="submission" date="2020-10" db="EMBL/GenBank/DDBJ databases">
        <title>Pygocentrus nattereri (red-bellied piranha) genome, fPygNat1, primary haplotype.</title>
        <authorList>
            <person name="Myers G."/>
            <person name="Meyer A."/>
            <person name="Karagic N."/>
            <person name="Pippel M."/>
            <person name="Winkler S."/>
            <person name="Tracey A."/>
            <person name="Wood J."/>
            <person name="Formenti G."/>
            <person name="Howe K."/>
            <person name="Fedrigo O."/>
            <person name="Jarvis E.D."/>
        </authorList>
    </citation>
    <scope>NUCLEOTIDE SEQUENCE [LARGE SCALE GENOMIC DNA]</scope>
</reference>
<sequence>MSQEALLSLRQELRKCFRSLEASRTVWGSALEECSPLLSSLGNLAEQLRALKCVELLNTPLAKFPDLQERLQHKLTQAADTVLSKLTEKMDALQVVKDSISKQVFALFQLYEQNSDFLDLRSCVARSAISPSIADMLEWLQDAEYYYRVQYVQRSSLLQMLKPDDLTLMETAPKRWASLDSPSREERISDALFQVSFFLESE</sequence>
<dbReference type="GeneID" id="108430565"/>
<dbReference type="GO" id="GO:0005634">
    <property type="term" value="C:nucleus"/>
    <property type="evidence" value="ECO:0007669"/>
    <property type="project" value="TreeGrafter"/>
</dbReference>
<accession>A0A3B4CZY7</accession>
<dbReference type="PANTHER" id="PTHR16234:SF5">
    <property type="entry name" value="AFG2-INTERACTING RIBOSOME MATURATION FACTOR"/>
    <property type="match status" value="1"/>
</dbReference>
<dbReference type="CTD" id="54955"/>
<dbReference type="PANTHER" id="PTHR16234">
    <property type="entry name" value="SIMILAR TO HYPOTHETICAL PROTEIN FLJ20508"/>
    <property type="match status" value="1"/>
</dbReference>
<dbReference type="OMA" id="SHVEQVF"/>
<dbReference type="Ensembl" id="ENSPNAT00000026526.2">
    <property type="protein sequence ID" value="ENSPNAP00000017637.1"/>
    <property type="gene ID" value="ENSPNAG00000023926.2"/>
</dbReference>
<dbReference type="InterPro" id="IPR029159">
    <property type="entry name" value="CA109-like"/>
</dbReference>
<protein>
    <submittedName>
        <fullName evidence="1">Uncharacterized protein</fullName>
    </submittedName>
</protein>
<proteinExistence type="predicted"/>
<dbReference type="GO" id="GO:0005737">
    <property type="term" value="C:cytoplasm"/>
    <property type="evidence" value="ECO:0007669"/>
    <property type="project" value="TreeGrafter"/>
</dbReference>
<reference evidence="1" key="3">
    <citation type="submission" date="2025-09" db="UniProtKB">
        <authorList>
            <consortium name="Ensembl"/>
        </authorList>
    </citation>
    <scope>IDENTIFICATION</scope>
</reference>
<reference evidence="1" key="2">
    <citation type="submission" date="2025-08" db="UniProtKB">
        <authorList>
            <consortium name="Ensembl"/>
        </authorList>
    </citation>
    <scope>IDENTIFICATION</scope>
</reference>
<organism evidence="1 2">
    <name type="scientific">Pygocentrus nattereri</name>
    <name type="common">Red-bellied piranha</name>
    <dbReference type="NCBI Taxonomy" id="42514"/>
    <lineage>
        <taxon>Eukaryota</taxon>
        <taxon>Metazoa</taxon>
        <taxon>Chordata</taxon>
        <taxon>Craniata</taxon>
        <taxon>Vertebrata</taxon>
        <taxon>Euteleostomi</taxon>
        <taxon>Actinopterygii</taxon>
        <taxon>Neopterygii</taxon>
        <taxon>Teleostei</taxon>
        <taxon>Ostariophysi</taxon>
        <taxon>Characiformes</taxon>
        <taxon>Characoidei</taxon>
        <taxon>Pygocentrus</taxon>
    </lineage>
</organism>
<dbReference type="AlphaFoldDB" id="A0A3B4CZY7"/>
<dbReference type="RefSeq" id="XP_017558616.1">
    <property type="nucleotide sequence ID" value="XM_017703127.2"/>
</dbReference>
<keyword evidence="2" id="KW-1185">Reference proteome</keyword>
<dbReference type="Pfam" id="PF15011">
    <property type="entry name" value="CA109-like"/>
    <property type="match status" value="1"/>
</dbReference>
<dbReference type="Proteomes" id="UP001501920">
    <property type="component" value="Chromosome 27"/>
</dbReference>